<evidence type="ECO:0008006" key="5">
    <source>
        <dbReference type="Google" id="ProtNLM"/>
    </source>
</evidence>
<sequence>MKVLLATYFTIPQEIGGLWPFISELKNGLETRGFEVDILGRTADGSGYTLYNKNLVLHSDELIPLVQGNLAPALNFLPPANYELARYGLELAAASFGLKRYDVIHCQDVIAGLSLSRIKPAHVPLITSVHGSLPHSYIHYLKNNIPSITLEDCQKTATYRYHAALEFAGLQKSCLIHTSSMWFRNRLTSQYGISQDKVETFPYGLNISTLERQQPGMIPHVTPHKKIIIFTGRIVHIKGIPYLIDALHKLKKVRNDWQCWIIGDGELGADSVKKTAKYGLHNDVLFLGKRNDIFPLLKKSDIFVLPSLQDNQPYSVMEAQVAGLPSVVTNTGGLPEMVRHGETGIVVPSANSHSLFLGIKQLLQNDTLRTSMGEQAKRTGLVQWSFHTMIDKTIHMYEKLLYSSPK</sequence>
<dbReference type="GO" id="GO:0016757">
    <property type="term" value="F:glycosyltransferase activity"/>
    <property type="evidence" value="ECO:0007669"/>
    <property type="project" value="InterPro"/>
</dbReference>
<dbReference type="InterPro" id="IPR028098">
    <property type="entry name" value="Glyco_trans_4-like_N"/>
</dbReference>
<dbReference type="AlphaFoldDB" id="A0A235FD58"/>
<dbReference type="EMBL" id="NOII01000001">
    <property type="protein sequence ID" value="OYD59149.1"/>
    <property type="molecule type" value="Genomic_DNA"/>
</dbReference>
<dbReference type="Proteomes" id="UP000215059">
    <property type="component" value="Unassembled WGS sequence"/>
</dbReference>
<evidence type="ECO:0000313" key="3">
    <source>
        <dbReference type="EMBL" id="OYD59149.1"/>
    </source>
</evidence>
<evidence type="ECO:0000259" key="1">
    <source>
        <dbReference type="Pfam" id="PF00534"/>
    </source>
</evidence>
<dbReference type="SUPFAM" id="SSF53756">
    <property type="entry name" value="UDP-Glycosyltransferase/glycogen phosphorylase"/>
    <property type="match status" value="1"/>
</dbReference>
<dbReference type="RefSeq" id="WP_094251109.1">
    <property type="nucleotide sequence ID" value="NZ_JBHLXL010000001.1"/>
</dbReference>
<dbReference type="PANTHER" id="PTHR12526:SF637">
    <property type="entry name" value="GLYCOSYLTRANSFERASE EPSF-RELATED"/>
    <property type="match status" value="1"/>
</dbReference>
<organism evidence="3 4">
    <name type="scientific">Fictibacillus aquaticus</name>
    <dbReference type="NCBI Taxonomy" id="2021314"/>
    <lineage>
        <taxon>Bacteria</taxon>
        <taxon>Bacillati</taxon>
        <taxon>Bacillota</taxon>
        <taxon>Bacilli</taxon>
        <taxon>Bacillales</taxon>
        <taxon>Fictibacillaceae</taxon>
        <taxon>Fictibacillus</taxon>
    </lineage>
</organism>
<reference evidence="3 4" key="1">
    <citation type="submission" date="2017-07" db="EMBL/GenBank/DDBJ databases">
        <title>Fictibacillus sp. nov. GDSW-R2A3 Genome sequencing and assembly.</title>
        <authorList>
            <person name="Mayilraj S."/>
        </authorList>
    </citation>
    <scope>NUCLEOTIDE SEQUENCE [LARGE SCALE GENOMIC DNA]</scope>
    <source>
        <strain evidence="3 4">GDSW-R2A3</strain>
    </source>
</reference>
<dbReference type="Pfam" id="PF13439">
    <property type="entry name" value="Glyco_transf_4"/>
    <property type="match status" value="1"/>
</dbReference>
<proteinExistence type="predicted"/>
<feature type="domain" description="Glycosyltransferase subfamily 4-like N-terminal" evidence="2">
    <location>
        <begin position="15"/>
        <end position="207"/>
    </location>
</feature>
<gene>
    <name evidence="3" type="ORF">CGZ90_04425</name>
</gene>
<dbReference type="PANTHER" id="PTHR12526">
    <property type="entry name" value="GLYCOSYLTRANSFERASE"/>
    <property type="match status" value="1"/>
</dbReference>
<keyword evidence="4" id="KW-1185">Reference proteome</keyword>
<name>A0A235FD58_9BACL</name>
<evidence type="ECO:0000313" key="4">
    <source>
        <dbReference type="Proteomes" id="UP000215059"/>
    </source>
</evidence>
<evidence type="ECO:0000259" key="2">
    <source>
        <dbReference type="Pfam" id="PF13439"/>
    </source>
</evidence>
<protein>
    <recommendedName>
        <fullName evidence="5">Glycosyl transferase</fullName>
    </recommendedName>
</protein>
<dbReference type="Pfam" id="PF00534">
    <property type="entry name" value="Glycos_transf_1"/>
    <property type="match status" value="1"/>
</dbReference>
<comment type="caution">
    <text evidence="3">The sequence shown here is derived from an EMBL/GenBank/DDBJ whole genome shotgun (WGS) entry which is preliminary data.</text>
</comment>
<dbReference type="Gene3D" id="3.40.50.2000">
    <property type="entry name" value="Glycogen Phosphorylase B"/>
    <property type="match status" value="2"/>
</dbReference>
<dbReference type="OrthoDB" id="9815550at2"/>
<accession>A0A235FD58</accession>
<dbReference type="InterPro" id="IPR001296">
    <property type="entry name" value="Glyco_trans_1"/>
</dbReference>
<feature type="domain" description="Glycosyl transferase family 1" evidence="1">
    <location>
        <begin position="224"/>
        <end position="378"/>
    </location>
</feature>
<dbReference type="CDD" id="cd03801">
    <property type="entry name" value="GT4_PimA-like"/>
    <property type="match status" value="1"/>
</dbReference>